<evidence type="ECO:0000313" key="1">
    <source>
        <dbReference type="EMBL" id="GAQ84742.1"/>
    </source>
</evidence>
<dbReference type="OrthoDB" id="2393824at2759"/>
<dbReference type="AlphaFoldDB" id="A0A1Y1I460"/>
<accession>A0A1Y1I460</accession>
<gene>
    <name evidence="1" type="ORF">KFL_002040010</name>
</gene>
<name>A0A1Y1I460_KLENI</name>
<dbReference type="EMBL" id="DF237153">
    <property type="protein sequence ID" value="GAQ84742.1"/>
    <property type="molecule type" value="Genomic_DNA"/>
</dbReference>
<proteinExistence type="predicted"/>
<organism evidence="1 2">
    <name type="scientific">Klebsormidium nitens</name>
    <name type="common">Green alga</name>
    <name type="synonym">Ulothrix nitens</name>
    <dbReference type="NCBI Taxonomy" id="105231"/>
    <lineage>
        <taxon>Eukaryota</taxon>
        <taxon>Viridiplantae</taxon>
        <taxon>Streptophyta</taxon>
        <taxon>Klebsormidiophyceae</taxon>
        <taxon>Klebsormidiales</taxon>
        <taxon>Klebsormidiaceae</taxon>
        <taxon>Klebsormidium</taxon>
    </lineage>
</organism>
<dbReference type="Proteomes" id="UP000054558">
    <property type="component" value="Unassembled WGS sequence"/>
</dbReference>
<sequence>AMGALFERIIPQAQLRFLTSSCLADHSLFKGLVGLPDCFYGPARVVSLFGQGEKSYELKIDDTPCVETWRKGRGLLEFLREPGGVPFFFPEEGAGPDHASYLRIGDERWLAILQAKCRKKVPNKAHALGSLNIRTMYRGVKEGKREEKRRELTSLLKQRGVKGILRILLAYPAEVNAASYTLSTLRQSERQRLQAEEGNEFEVVQLCISKSNAEHFLTANERRHLDCLKDV</sequence>
<evidence type="ECO:0000313" key="2">
    <source>
        <dbReference type="Proteomes" id="UP000054558"/>
    </source>
</evidence>
<dbReference type="OMA" id="CVETWRK"/>
<feature type="non-terminal residue" evidence="1">
    <location>
        <position position="1"/>
    </location>
</feature>
<keyword evidence="2" id="KW-1185">Reference proteome</keyword>
<protein>
    <submittedName>
        <fullName evidence="1">Uncharacterized protein</fullName>
    </submittedName>
</protein>
<reference evidence="1 2" key="1">
    <citation type="journal article" date="2014" name="Nat. Commun.">
        <title>Klebsormidium flaccidum genome reveals primary factors for plant terrestrial adaptation.</title>
        <authorList>
            <person name="Hori K."/>
            <person name="Maruyama F."/>
            <person name="Fujisawa T."/>
            <person name="Togashi T."/>
            <person name="Yamamoto N."/>
            <person name="Seo M."/>
            <person name="Sato S."/>
            <person name="Yamada T."/>
            <person name="Mori H."/>
            <person name="Tajima N."/>
            <person name="Moriyama T."/>
            <person name="Ikeuchi M."/>
            <person name="Watanabe M."/>
            <person name="Wada H."/>
            <person name="Kobayashi K."/>
            <person name="Saito M."/>
            <person name="Masuda T."/>
            <person name="Sasaki-Sekimoto Y."/>
            <person name="Mashiguchi K."/>
            <person name="Awai K."/>
            <person name="Shimojima M."/>
            <person name="Masuda S."/>
            <person name="Iwai M."/>
            <person name="Nobusawa T."/>
            <person name="Narise T."/>
            <person name="Kondo S."/>
            <person name="Saito H."/>
            <person name="Sato R."/>
            <person name="Murakawa M."/>
            <person name="Ihara Y."/>
            <person name="Oshima-Yamada Y."/>
            <person name="Ohtaka K."/>
            <person name="Satoh M."/>
            <person name="Sonobe K."/>
            <person name="Ishii M."/>
            <person name="Ohtani R."/>
            <person name="Kanamori-Sato M."/>
            <person name="Honoki R."/>
            <person name="Miyazaki D."/>
            <person name="Mochizuki H."/>
            <person name="Umetsu J."/>
            <person name="Higashi K."/>
            <person name="Shibata D."/>
            <person name="Kamiya Y."/>
            <person name="Sato N."/>
            <person name="Nakamura Y."/>
            <person name="Tabata S."/>
            <person name="Ida S."/>
            <person name="Kurokawa K."/>
            <person name="Ohta H."/>
        </authorList>
    </citation>
    <scope>NUCLEOTIDE SEQUENCE [LARGE SCALE GENOMIC DNA]</scope>
    <source>
        <strain evidence="1 2">NIES-2285</strain>
    </source>
</reference>